<keyword evidence="3" id="KW-1185">Reference proteome</keyword>
<dbReference type="Proteomes" id="UP000825935">
    <property type="component" value="Chromosome 2"/>
</dbReference>
<evidence type="ECO:0000313" key="2">
    <source>
        <dbReference type="EMBL" id="KAH7442823.1"/>
    </source>
</evidence>
<dbReference type="EMBL" id="CM035407">
    <property type="protein sequence ID" value="KAH7442823.1"/>
    <property type="molecule type" value="Genomic_DNA"/>
</dbReference>
<feature type="chain" id="PRO_5035767069" description="Secreted protein" evidence="1">
    <location>
        <begin position="20"/>
        <end position="85"/>
    </location>
</feature>
<evidence type="ECO:0008006" key="4">
    <source>
        <dbReference type="Google" id="ProtNLM"/>
    </source>
</evidence>
<accession>A0A8T2VAM9</accession>
<feature type="signal peptide" evidence="1">
    <location>
        <begin position="1"/>
        <end position="19"/>
    </location>
</feature>
<evidence type="ECO:0000313" key="3">
    <source>
        <dbReference type="Proteomes" id="UP000825935"/>
    </source>
</evidence>
<organism evidence="2 3">
    <name type="scientific">Ceratopteris richardii</name>
    <name type="common">Triangle waterfern</name>
    <dbReference type="NCBI Taxonomy" id="49495"/>
    <lineage>
        <taxon>Eukaryota</taxon>
        <taxon>Viridiplantae</taxon>
        <taxon>Streptophyta</taxon>
        <taxon>Embryophyta</taxon>
        <taxon>Tracheophyta</taxon>
        <taxon>Polypodiopsida</taxon>
        <taxon>Polypodiidae</taxon>
        <taxon>Polypodiales</taxon>
        <taxon>Pteridineae</taxon>
        <taxon>Pteridaceae</taxon>
        <taxon>Parkerioideae</taxon>
        <taxon>Ceratopteris</taxon>
    </lineage>
</organism>
<protein>
    <recommendedName>
        <fullName evidence="4">Secreted protein</fullName>
    </recommendedName>
</protein>
<reference evidence="2" key="1">
    <citation type="submission" date="2021-08" db="EMBL/GenBank/DDBJ databases">
        <title>WGS assembly of Ceratopteris richardii.</title>
        <authorList>
            <person name="Marchant D.B."/>
            <person name="Chen G."/>
            <person name="Jenkins J."/>
            <person name="Shu S."/>
            <person name="Leebens-Mack J."/>
            <person name="Grimwood J."/>
            <person name="Schmutz J."/>
            <person name="Soltis P."/>
            <person name="Soltis D."/>
            <person name="Chen Z.-H."/>
        </authorList>
    </citation>
    <scope>NUCLEOTIDE SEQUENCE</scope>
    <source>
        <strain evidence="2">Whitten #5841</strain>
        <tissue evidence="2">Leaf</tissue>
    </source>
</reference>
<dbReference type="AlphaFoldDB" id="A0A8T2VAM9"/>
<name>A0A8T2VAM9_CERRI</name>
<keyword evidence="1" id="KW-0732">Signal</keyword>
<proteinExistence type="predicted"/>
<comment type="caution">
    <text evidence="2">The sequence shown here is derived from an EMBL/GenBank/DDBJ whole genome shotgun (WGS) entry which is preliminary data.</text>
</comment>
<evidence type="ECO:0000256" key="1">
    <source>
        <dbReference type="SAM" id="SignalP"/>
    </source>
</evidence>
<gene>
    <name evidence="2" type="ORF">KP509_02G003900</name>
</gene>
<sequence length="85" mass="8860">MTLGKPFAVASSWLSKAFGWFLLGDCWWGAFSGAAGDRGPRGLLAGGAEPAPDGGAGDAPHCRNPDRAERLLLLVVVDMGDCVSW</sequence>